<dbReference type="PANTHER" id="PTHR13246:SF1">
    <property type="entry name" value="CYTOSOLIC ENDO-BETA-N-ACETYLGLUCOSAMINIDASE"/>
    <property type="match status" value="1"/>
</dbReference>
<gene>
    <name evidence="11" type="primary">LOC112281157</name>
</gene>
<dbReference type="RefSeq" id="XP_024373145.1">
    <property type="nucleotide sequence ID" value="XM_024517377.2"/>
</dbReference>
<dbReference type="FunCoup" id="A0A7I4DRN4">
    <property type="interactions" value="1299"/>
</dbReference>
<evidence type="ECO:0000256" key="4">
    <source>
        <dbReference type="ARBA" id="ARBA00022490"/>
    </source>
</evidence>
<dbReference type="OMA" id="STSWIVK"/>
<evidence type="ECO:0000256" key="6">
    <source>
        <dbReference type="ARBA" id="ARBA00023295"/>
    </source>
</evidence>
<dbReference type="EnsemblPlants" id="Pp3c4_19160V3.5">
    <property type="protein sequence ID" value="Pp3c4_19160V3.5"/>
    <property type="gene ID" value="Pp3c4_19160"/>
</dbReference>
<dbReference type="Proteomes" id="UP000006727">
    <property type="component" value="Chromosome 4"/>
</dbReference>
<dbReference type="Gene3D" id="3.20.20.80">
    <property type="entry name" value="Glycosidases"/>
    <property type="match status" value="1"/>
</dbReference>
<evidence type="ECO:0000313" key="11">
    <source>
        <dbReference type="EnsemblPlants" id="Pp3c4_19160V3.5"/>
    </source>
</evidence>
<evidence type="ECO:0000256" key="5">
    <source>
        <dbReference type="ARBA" id="ARBA00022801"/>
    </source>
</evidence>
<evidence type="ECO:0000259" key="9">
    <source>
        <dbReference type="Pfam" id="PF03644"/>
    </source>
</evidence>
<organism evidence="11 12">
    <name type="scientific">Physcomitrium patens</name>
    <name type="common">Spreading-leaved earth moss</name>
    <name type="synonym">Physcomitrella patens</name>
    <dbReference type="NCBI Taxonomy" id="3218"/>
    <lineage>
        <taxon>Eukaryota</taxon>
        <taxon>Viridiplantae</taxon>
        <taxon>Streptophyta</taxon>
        <taxon>Embryophyta</taxon>
        <taxon>Bryophyta</taxon>
        <taxon>Bryophytina</taxon>
        <taxon>Bryopsida</taxon>
        <taxon>Funariidae</taxon>
        <taxon>Funariales</taxon>
        <taxon>Funariaceae</taxon>
        <taxon>Physcomitrium</taxon>
    </lineage>
</organism>
<feature type="domain" description="Cytosolic endo-beta-N-acetylglucosaminidase TIM barrel" evidence="9">
    <location>
        <begin position="153"/>
        <end position="430"/>
    </location>
</feature>
<dbReference type="Gene3D" id="2.60.120.260">
    <property type="entry name" value="Galactose-binding domain-like"/>
    <property type="match status" value="1"/>
</dbReference>
<dbReference type="EMBL" id="ABEU02000004">
    <property type="status" value="NOT_ANNOTATED_CDS"/>
    <property type="molecule type" value="Genomic_DNA"/>
</dbReference>
<dbReference type="GO" id="GO:0033925">
    <property type="term" value="F:mannosyl-glycoprotein endo-beta-N-acetylglucosaminidase activity"/>
    <property type="evidence" value="ECO:0000318"/>
    <property type="project" value="GO_Central"/>
</dbReference>
<feature type="region of interest" description="Disordered" evidence="8">
    <location>
        <begin position="770"/>
        <end position="790"/>
    </location>
</feature>
<keyword evidence="4" id="KW-0963">Cytoplasm</keyword>
<dbReference type="Pfam" id="PF03644">
    <property type="entry name" value="Glyco_hydro_85"/>
    <property type="match status" value="1"/>
</dbReference>
<evidence type="ECO:0000259" key="10">
    <source>
        <dbReference type="Pfam" id="PF25529"/>
    </source>
</evidence>
<dbReference type="GO" id="GO:0005829">
    <property type="term" value="C:cytosol"/>
    <property type="evidence" value="ECO:0007669"/>
    <property type="project" value="UniProtKB-SubCell"/>
</dbReference>
<dbReference type="EC" id="3.2.1.96" evidence="3"/>
<dbReference type="InterPro" id="IPR032979">
    <property type="entry name" value="ENGase"/>
</dbReference>
<dbReference type="Pfam" id="PF25529">
    <property type="entry name" value="Ig_ENGASE1_C"/>
    <property type="match status" value="1"/>
</dbReference>
<dbReference type="CDD" id="cd06547">
    <property type="entry name" value="GH85_ENGase"/>
    <property type="match status" value="1"/>
</dbReference>
<keyword evidence="12" id="KW-1185">Reference proteome</keyword>
<dbReference type="AlphaFoldDB" id="A0A7I4DRN4"/>
<dbReference type="InterPro" id="IPR005201">
    <property type="entry name" value="TIM_ENGase"/>
</dbReference>
<protein>
    <recommendedName>
        <fullName evidence="3">mannosyl-glycoprotein endo-beta-N-acetylglucosaminidase</fullName>
        <ecNumber evidence="3">3.2.1.96</ecNumber>
    </recommendedName>
</protein>
<dbReference type="FunFam" id="3.20.20.80:FF:000402">
    <property type="entry name" value="Predicted protein"/>
    <property type="match status" value="1"/>
</dbReference>
<dbReference type="PANTHER" id="PTHR13246">
    <property type="entry name" value="ENDO BETA N-ACETYLGLUCOSAMINIDASE"/>
    <property type="match status" value="1"/>
</dbReference>
<evidence type="ECO:0000256" key="7">
    <source>
        <dbReference type="ARBA" id="ARBA00034414"/>
    </source>
</evidence>
<reference evidence="11 12" key="2">
    <citation type="journal article" date="2018" name="Plant J.">
        <title>The Physcomitrella patens chromosome-scale assembly reveals moss genome structure and evolution.</title>
        <authorList>
            <person name="Lang D."/>
            <person name="Ullrich K.K."/>
            <person name="Murat F."/>
            <person name="Fuchs J."/>
            <person name="Jenkins J."/>
            <person name="Haas F.B."/>
            <person name="Piednoel M."/>
            <person name="Gundlach H."/>
            <person name="Van Bel M."/>
            <person name="Meyberg R."/>
            <person name="Vives C."/>
            <person name="Morata J."/>
            <person name="Symeonidi A."/>
            <person name="Hiss M."/>
            <person name="Muchero W."/>
            <person name="Kamisugi Y."/>
            <person name="Saleh O."/>
            <person name="Blanc G."/>
            <person name="Decker E.L."/>
            <person name="van Gessel N."/>
            <person name="Grimwood J."/>
            <person name="Hayes R.D."/>
            <person name="Graham S.W."/>
            <person name="Gunter L.E."/>
            <person name="McDaniel S.F."/>
            <person name="Hoernstein S.N.W."/>
            <person name="Larsson A."/>
            <person name="Li F.W."/>
            <person name="Perroud P.F."/>
            <person name="Phillips J."/>
            <person name="Ranjan P."/>
            <person name="Rokshar D.S."/>
            <person name="Rothfels C.J."/>
            <person name="Schneider L."/>
            <person name="Shu S."/>
            <person name="Stevenson D.W."/>
            <person name="Thummler F."/>
            <person name="Tillich M."/>
            <person name="Villarreal Aguilar J.C."/>
            <person name="Widiez T."/>
            <person name="Wong G.K."/>
            <person name="Wymore A."/>
            <person name="Zhang Y."/>
            <person name="Zimmer A.D."/>
            <person name="Quatrano R.S."/>
            <person name="Mayer K.F.X."/>
            <person name="Goodstein D."/>
            <person name="Casacuberta J.M."/>
            <person name="Vandepoele K."/>
            <person name="Reski R."/>
            <person name="Cuming A.C."/>
            <person name="Tuskan G.A."/>
            <person name="Maumus F."/>
            <person name="Salse J."/>
            <person name="Schmutz J."/>
            <person name="Rensing S.A."/>
        </authorList>
    </citation>
    <scope>NUCLEOTIDE SEQUENCE [LARGE SCALE GENOMIC DNA]</scope>
    <source>
        <strain evidence="11 12">cv. Gransden 2004</strain>
    </source>
</reference>
<evidence type="ECO:0000256" key="2">
    <source>
        <dbReference type="ARBA" id="ARBA00007849"/>
    </source>
</evidence>
<keyword evidence="6" id="KW-0326">Glycosidase</keyword>
<accession>A0A7I4DRN4</accession>
<name>A0A7I4DRN4_PHYPA</name>
<proteinExistence type="inferred from homology"/>
<dbReference type="GeneID" id="112281157"/>
<reference evidence="11 12" key="1">
    <citation type="journal article" date="2008" name="Science">
        <title>The Physcomitrella genome reveals evolutionary insights into the conquest of land by plants.</title>
        <authorList>
            <person name="Rensing S."/>
            <person name="Lang D."/>
            <person name="Zimmer A."/>
            <person name="Terry A."/>
            <person name="Salamov A."/>
            <person name="Shapiro H."/>
            <person name="Nishiyama T."/>
            <person name="Perroud P.-F."/>
            <person name="Lindquist E."/>
            <person name="Kamisugi Y."/>
            <person name="Tanahashi T."/>
            <person name="Sakakibara K."/>
            <person name="Fujita T."/>
            <person name="Oishi K."/>
            <person name="Shin-I T."/>
            <person name="Kuroki Y."/>
            <person name="Toyoda A."/>
            <person name="Suzuki Y."/>
            <person name="Hashimoto A."/>
            <person name="Yamaguchi K."/>
            <person name="Sugano A."/>
            <person name="Kohara Y."/>
            <person name="Fujiyama A."/>
            <person name="Anterola A."/>
            <person name="Aoki S."/>
            <person name="Ashton N."/>
            <person name="Barbazuk W.B."/>
            <person name="Barker E."/>
            <person name="Bennetzen J."/>
            <person name="Bezanilla M."/>
            <person name="Blankenship R."/>
            <person name="Cho S.H."/>
            <person name="Dutcher S."/>
            <person name="Estelle M."/>
            <person name="Fawcett J.A."/>
            <person name="Gundlach H."/>
            <person name="Hanada K."/>
            <person name="Heyl A."/>
            <person name="Hicks K.A."/>
            <person name="Hugh J."/>
            <person name="Lohr M."/>
            <person name="Mayer K."/>
            <person name="Melkozernov A."/>
            <person name="Murata T."/>
            <person name="Nelson D."/>
            <person name="Pils B."/>
            <person name="Prigge M."/>
            <person name="Reiss B."/>
            <person name="Renner T."/>
            <person name="Rombauts S."/>
            <person name="Rushton P."/>
            <person name="Sanderfoot A."/>
            <person name="Schween G."/>
            <person name="Shiu S.-H."/>
            <person name="Stueber K."/>
            <person name="Theodoulou F.L."/>
            <person name="Tu H."/>
            <person name="Van de Peer Y."/>
            <person name="Verrier P.J."/>
            <person name="Waters E."/>
            <person name="Wood A."/>
            <person name="Yang L."/>
            <person name="Cove D."/>
            <person name="Cuming A."/>
            <person name="Hasebe M."/>
            <person name="Lucas S."/>
            <person name="Mishler D.B."/>
            <person name="Reski R."/>
            <person name="Grigoriev I."/>
            <person name="Quatrano R.S."/>
            <person name="Boore J.L."/>
        </authorList>
    </citation>
    <scope>NUCLEOTIDE SEQUENCE [LARGE SCALE GENOMIC DNA]</scope>
    <source>
        <strain evidence="11 12">cv. Gransden 2004</strain>
    </source>
</reference>
<dbReference type="GO" id="GO:0006491">
    <property type="term" value="P:N-glycan processing"/>
    <property type="evidence" value="ECO:0000318"/>
    <property type="project" value="GO_Central"/>
</dbReference>
<evidence type="ECO:0000256" key="1">
    <source>
        <dbReference type="ARBA" id="ARBA00004514"/>
    </source>
</evidence>
<keyword evidence="5" id="KW-0378">Hydrolase</keyword>
<feature type="domain" description="Cytosolic endo-beta-N-acetylglucosaminidase C-terminal" evidence="10">
    <location>
        <begin position="664"/>
        <end position="751"/>
    </location>
</feature>
<reference evidence="11" key="3">
    <citation type="submission" date="2020-12" db="UniProtKB">
        <authorList>
            <consortium name="EnsemblPlants"/>
        </authorList>
    </citation>
    <scope>IDENTIFICATION</scope>
</reference>
<dbReference type="InterPro" id="IPR057882">
    <property type="entry name" value="ENGase_C"/>
</dbReference>
<comment type="subcellular location">
    <subcellularLocation>
        <location evidence="1">Cytoplasm</location>
        <location evidence="1">Cytosol</location>
    </subcellularLocation>
</comment>
<evidence type="ECO:0000313" key="12">
    <source>
        <dbReference type="Proteomes" id="UP000006727"/>
    </source>
</evidence>
<sequence length="790" mass="88133">MSSCRGTGQKSPEFVWNSCKKFEELGRLCSRFPHLASQEIYMYFSVRVLRRRKVRVFIAEARRRVFAILSKLPAICSCCIWRIQVATAMVESAAESEYGSPVAQPIDTLADLAGQKLLKSPVREFLEGSVPLPLNIEAKRPQLLVCHDYKGGYQEDKWVQGRKGMEGYVLWHWHLVDVFVYFSHSLVTIPPPGWINAGHKHGVPVLGTFITEWARGASVCRELLASAETCCMYASQLADLAYGLGFDGWLVNIENKVDTKDLPRLHLFLQHLRQCMHTLKPNSDVIWYDAVTDEGDLDWQNCLNEKNRSFFAVSDGLFTNYTWSEGMAKLSANAAGERNFEVYMGVDVFGRNTFGGGGFDCDKALKVAREGEVSAALFAPAWVYETNQPPSFEIAQSRWWSRIEDCWPIARCSPIALPFFTDFNRGCGTRVAVEGKEVSTQPWFNLSCQNLQPILKVIALSESPLEVSMSHEAAYSGGSCIKLTGSDDSQGLVLLYECNVPVKTREIHTSYCVHVDDQLHICIALIIHRESSRIVVLLVEEGSQVQVPSTLKNCVVQQATRKADLETLNSESNKWIVRKHVLELGICALSQIYAVTYSHELDVKKLISLVEDNTLTTRTLITDSVAGSKDPEILHGMLGHLRISTEREHDRELPNIVFEGCEPQWTQKSEAWKSVSLTLRWGLVQMHSSPGNCQWVQYHVYISKDGESRGCSVSRGDPEFLGVSVVKAFSVQDLLISSSCTMLNFHVQAHCTCGLPGALTAPCIVSNSNSNPSSHLDSDISGPVLNKHAV</sequence>
<evidence type="ECO:0000256" key="8">
    <source>
        <dbReference type="SAM" id="MobiDB-lite"/>
    </source>
</evidence>
<comment type="similarity">
    <text evidence="2">Belongs to the glycosyl hydrolase 85 family.</text>
</comment>
<comment type="catalytic activity">
    <reaction evidence="7">
        <text>an N(4)-(oligosaccharide-(1-&gt;3)-[oligosaccharide-(1-&gt;6)]-beta-D-Man-(1-&gt;4)-beta-D-GlcNAc-(1-&gt;4)-alpha-D-GlcNAc)-L-asparaginyl-[protein] + H2O = an oligosaccharide-(1-&gt;3)-[oligosaccharide-(1-&gt;6)]-beta-D-Man-(1-&gt;4)-D-GlcNAc + N(4)-(N-acetyl-beta-D-glucosaminyl)-L-asparaginyl-[protein]</text>
        <dbReference type="Rhea" id="RHEA:73067"/>
        <dbReference type="Rhea" id="RHEA-COMP:12603"/>
        <dbReference type="Rhea" id="RHEA-COMP:18176"/>
        <dbReference type="ChEBI" id="CHEBI:15377"/>
        <dbReference type="ChEBI" id="CHEBI:132248"/>
        <dbReference type="ChEBI" id="CHEBI:192714"/>
        <dbReference type="ChEBI" id="CHEBI:192715"/>
        <dbReference type="EC" id="3.2.1.96"/>
    </reaction>
</comment>
<dbReference type="Gramene" id="Pp3c4_19160V3.5">
    <property type="protein sequence ID" value="Pp3c4_19160V3.5"/>
    <property type="gene ID" value="Pp3c4_19160"/>
</dbReference>
<dbReference type="InParanoid" id="A0A7I4DRN4"/>
<evidence type="ECO:0000256" key="3">
    <source>
        <dbReference type="ARBA" id="ARBA00012566"/>
    </source>
</evidence>